<dbReference type="InterPro" id="IPR011701">
    <property type="entry name" value="MFS"/>
</dbReference>
<keyword evidence="8" id="KW-1185">Reference proteome</keyword>
<feature type="transmembrane region" description="Helical" evidence="5">
    <location>
        <begin position="283"/>
        <end position="305"/>
    </location>
</feature>
<keyword evidence="4 5" id="KW-0472">Membrane</keyword>
<feature type="transmembrane region" description="Helical" evidence="5">
    <location>
        <begin position="246"/>
        <end position="263"/>
    </location>
</feature>
<organism evidence="7 8">
    <name type="scientific">Amycolatopsis deserti</name>
    <dbReference type="NCBI Taxonomy" id="185696"/>
    <lineage>
        <taxon>Bacteria</taxon>
        <taxon>Bacillati</taxon>
        <taxon>Actinomycetota</taxon>
        <taxon>Actinomycetes</taxon>
        <taxon>Pseudonocardiales</taxon>
        <taxon>Pseudonocardiaceae</taxon>
        <taxon>Amycolatopsis</taxon>
    </lineage>
</organism>
<comment type="caution">
    <text evidence="7">The sequence shown here is derived from an EMBL/GenBank/DDBJ whole genome shotgun (WGS) entry which is preliminary data.</text>
</comment>
<evidence type="ECO:0000256" key="3">
    <source>
        <dbReference type="ARBA" id="ARBA00022989"/>
    </source>
</evidence>
<feature type="transmembrane region" description="Helical" evidence="5">
    <location>
        <begin position="342"/>
        <end position="364"/>
    </location>
</feature>
<proteinExistence type="predicted"/>
<accession>A0ABQ3JFD0</accession>
<keyword evidence="2 5" id="KW-0812">Transmembrane</keyword>
<feature type="domain" description="Major facilitator superfamily (MFS) profile" evidence="6">
    <location>
        <begin position="30"/>
        <end position="431"/>
    </location>
</feature>
<evidence type="ECO:0000259" key="6">
    <source>
        <dbReference type="PROSITE" id="PS50850"/>
    </source>
</evidence>
<evidence type="ECO:0000256" key="1">
    <source>
        <dbReference type="ARBA" id="ARBA00004651"/>
    </source>
</evidence>
<dbReference type="InterPro" id="IPR005829">
    <property type="entry name" value="Sugar_transporter_CS"/>
</dbReference>
<evidence type="ECO:0000313" key="7">
    <source>
        <dbReference type="EMBL" id="GHF19208.1"/>
    </source>
</evidence>
<dbReference type="Pfam" id="PF07690">
    <property type="entry name" value="MFS_1"/>
    <property type="match status" value="2"/>
</dbReference>
<dbReference type="PANTHER" id="PTHR23508:SF10">
    <property type="entry name" value="CARBOXYLIC ACID TRANSPORTER PROTEIN HOMOLOG"/>
    <property type="match status" value="1"/>
</dbReference>
<keyword evidence="3 5" id="KW-1133">Transmembrane helix</keyword>
<sequence>MALNDEETTTQLSADIGPWYRDVTPANWRSLFAAFLGWGFDGYETYALTVVLTPMLSQLLDPGQRANLPLWGGIAVGVTLLGWAIGGVIGGMVADRVGRKRVMVFSIAAYSAFAGLTAFSQNLEMLLVLRFLTGLSLGSEWGTGTALIAETWPTRARSKAAGTMQAGFGFGALLASAVWLVLSEFGPGMWRLVFVIGVVPALFTLYIRRNVTESEVWQQAAGRDVPEKRRSTLGQVFRDRVSRRRVLLTLVLSLFSIGAYYTVSTSLPLFVKQLAAGQGQAVVNHLTSLAGITYNVGSILGYIAGGFIADAIGRRKYIALFLVGAVATTVVLYLSADSVTTVVWLAGVNGFFTLGMFAAFAIYLPELFRSRVRATAISFVFNSTRLIAAFGPIVFGNLVLALGGVTKAAVILGSLYAVGLVVLPFLPETRAVSLDESRVSGSTSAGTAG</sequence>
<dbReference type="InterPro" id="IPR036259">
    <property type="entry name" value="MFS_trans_sf"/>
</dbReference>
<feature type="transmembrane region" description="Helical" evidence="5">
    <location>
        <begin position="376"/>
        <end position="402"/>
    </location>
</feature>
<feature type="transmembrane region" description="Helical" evidence="5">
    <location>
        <begin position="161"/>
        <end position="182"/>
    </location>
</feature>
<dbReference type="SUPFAM" id="SSF103473">
    <property type="entry name" value="MFS general substrate transporter"/>
    <property type="match status" value="1"/>
</dbReference>
<dbReference type="PROSITE" id="PS00216">
    <property type="entry name" value="SUGAR_TRANSPORT_1"/>
    <property type="match status" value="1"/>
</dbReference>
<feature type="transmembrane region" description="Helical" evidence="5">
    <location>
        <begin position="70"/>
        <end position="90"/>
    </location>
</feature>
<feature type="transmembrane region" description="Helical" evidence="5">
    <location>
        <begin position="102"/>
        <end position="121"/>
    </location>
</feature>
<dbReference type="EMBL" id="BNAU01000008">
    <property type="protein sequence ID" value="GHF19208.1"/>
    <property type="molecule type" value="Genomic_DNA"/>
</dbReference>
<dbReference type="Gene3D" id="1.20.1250.20">
    <property type="entry name" value="MFS general substrate transporter like domains"/>
    <property type="match status" value="2"/>
</dbReference>
<evidence type="ECO:0000256" key="4">
    <source>
        <dbReference type="ARBA" id="ARBA00023136"/>
    </source>
</evidence>
<evidence type="ECO:0000256" key="5">
    <source>
        <dbReference type="SAM" id="Phobius"/>
    </source>
</evidence>
<evidence type="ECO:0000256" key="2">
    <source>
        <dbReference type="ARBA" id="ARBA00022692"/>
    </source>
</evidence>
<reference evidence="8" key="1">
    <citation type="journal article" date="2019" name="Int. J. Syst. Evol. Microbiol.">
        <title>The Global Catalogue of Microorganisms (GCM) 10K type strain sequencing project: providing services to taxonomists for standard genome sequencing and annotation.</title>
        <authorList>
            <consortium name="The Broad Institute Genomics Platform"/>
            <consortium name="The Broad Institute Genome Sequencing Center for Infectious Disease"/>
            <person name="Wu L."/>
            <person name="Ma J."/>
        </authorList>
    </citation>
    <scope>NUCLEOTIDE SEQUENCE [LARGE SCALE GENOMIC DNA]</scope>
    <source>
        <strain evidence="8">CGMCC 4.7677</strain>
    </source>
</reference>
<name>A0ABQ3JFD0_9PSEU</name>
<feature type="transmembrane region" description="Helical" evidence="5">
    <location>
        <begin position="188"/>
        <end position="207"/>
    </location>
</feature>
<dbReference type="PROSITE" id="PS00217">
    <property type="entry name" value="SUGAR_TRANSPORT_2"/>
    <property type="match status" value="1"/>
</dbReference>
<evidence type="ECO:0000313" key="8">
    <source>
        <dbReference type="Proteomes" id="UP000605897"/>
    </source>
</evidence>
<gene>
    <name evidence="7" type="ORF">GCM10017786_61220</name>
</gene>
<dbReference type="RefSeq" id="WP_191248089.1">
    <property type="nucleotide sequence ID" value="NZ_BNAU01000008.1"/>
</dbReference>
<feature type="transmembrane region" description="Helical" evidence="5">
    <location>
        <begin position="317"/>
        <end position="336"/>
    </location>
</feature>
<feature type="transmembrane region" description="Helical" evidence="5">
    <location>
        <begin position="408"/>
        <end position="426"/>
    </location>
</feature>
<dbReference type="InterPro" id="IPR020846">
    <property type="entry name" value="MFS_dom"/>
</dbReference>
<comment type="subcellular location">
    <subcellularLocation>
        <location evidence="1">Cell membrane</location>
        <topology evidence="1">Multi-pass membrane protein</topology>
    </subcellularLocation>
</comment>
<dbReference type="PANTHER" id="PTHR23508">
    <property type="entry name" value="CARBOXYLIC ACID TRANSPORTER PROTEIN HOMOLOG"/>
    <property type="match status" value="1"/>
</dbReference>
<feature type="transmembrane region" description="Helical" evidence="5">
    <location>
        <begin position="127"/>
        <end position="149"/>
    </location>
</feature>
<dbReference type="PROSITE" id="PS50850">
    <property type="entry name" value="MFS"/>
    <property type="match status" value="1"/>
</dbReference>
<protein>
    <submittedName>
        <fullName evidence="7">MFS transporter</fullName>
    </submittedName>
</protein>
<dbReference type="Proteomes" id="UP000605897">
    <property type="component" value="Unassembled WGS sequence"/>
</dbReference>